<feature type="signal peptide" evidence="1">
    <location>
        <begin position="1"/>
        <end position="17"/>
    </location>
</feature>
<dbReference type="AlphaFoldDB" id="A0A2P2Q195"/>
<name>A0A2P2Q195_RHIMU</name>
<accession>A0A2P2Q195</accession>
<sequence>MVFLRFGIFIIFFPAQANQENRCMDAWHSWKHGVVQVCGDCKWLG</sequence>
<evidence type="ECO:0000313" key="2">
    <source>
        <dbReference type="EMBL" id="MBX60754.1"/>
    </source>
</evidence>
<reference evidence="2" key="1">
    <citation type="submission" date="2018-02" db="EMBL/GenBank/DDBJ databases">
        <title>Rhizophora mucronata_Transcriptome.</title>
        <authorList>
            <person name="Meera S.P."/>
            <person name="Sreeshan A."/>
            <person name="Augustine A."/>
        </authorList>
    </citation>
    <scope>NUCLEOTIDE SEQUENCE</scope>
    <source>
        <tissue evidence="2">Leaf</tissue>
    </source>
</reference>
<proteinExistence type="predicted"/>
<dbReference type="EMBL" id="GGEC01080270">
    <property type="protein sequence ID" value="MBX60754.1"/>
    <property type="molecule type" value="Transcribed_RNA"/>
</dbReference>
<evidence type="ECO:0000256" key="1">
    <source>
        <dbReference type="SAM" id="SignalP"/>
    </source>
</evidence>
<protein>
    <submittedName>
        <fullName evidence="2">Uncharacterized protein</fullName>
    </submittedName>
</protein>
<organism evidence="2">
    <name type="scientific">Rhizophora mucronata</name>
    <name type="common">Asiatic mangrove</name>
    <dbReference type="NCBI Taxonomy" id="61149"/>
    <lineage>
        <taxon>Eukaryota</taxon>
        <taxon>Viridiplantae</taxon>
        <taxon>Streptophyta</taxon>
        <taxon>Embryophyta</taxon>
        <taxon>Tracheophyta</taxon>
        <taxon>Spermatophyta</taxon>
        <taxon>Magnoliopsida</taxon>
        <taxon>eudicotyledons</taxon>
        <taxon>Gunneridae</taxon>
        <taxon>Pentapetalae</taxon>
        <taxon>rosids</taxon>
        <taxon>fabids</taxon>
        <taxon>Malpighiales</taxon>
        <taxon>Rhizophoraceae</taxon>
        <taxon>Rhizophora</taxon>
    </lineage>
</organism>
<keyword evidence="1" id="KW-0732">Signal</keyword>
<feature type="chain" id="PRO_5015155584" evidence="1">
    <location>
        <begin position="18"/>
        <end position="45"/>
    </location>
</feature>